<keyword evidence="5" id="KW-1185">Reference proteome</keyword>
<evidence type="ECO:0000313" key="5">
    <source>
        <dbReference type="Proteomes" id="UP000029994"/>
    </source>
</evidence>
<name>A0A099LR74_9VIBR</name>
<feature type="domain" description="Ketoreductase" evidence="3">
    <location>
        <begin position="3"/>
        <end position="194"/>
    </location>
</feature>
<dbReference type="InterPro" id="IPR057326">
    <property type="entry name" value="KR_dom"/>
</dbReference>
<accession>A0A099LR74</accession>
<dbReference type="eggNOG" id="COG1028">
    <property type="taxonomic scope" value="Bacteria"/>
</dbReference>
<dbReference type="Gene3D" id="3.40.50.720">
    <property type="entry name" value="NAD(P)-binding Rossmann-like Domain"/>
    <property type="match status" value="1"/>
</dbReference>
<comment type="similarity">
    <text evidence="1">Belongs to the short-chain dehydrogenases/reductases (SDR) family.</text>
</comment>
<dbReference type="PANTHER" id="PTHR42879:SF2">
    <property type="entry name" value="3-OXOACYL-[ACYL-CARRIER-PROTEIN] REDUCTASE FABG"/>
    <property type="match status" value="1"/>
</dbReference>
<comment type="caution">
    <text evidence="4">The sequence shown here is derived from an EMBL/GenBank/DDBJ whole genome shotgun (WGS) entry which is preliminary data.</text>
</comment>
<protein>
    <submittedName>
        <fullName evidence="4">3-ketoacyl-ACP reductase</fullName>
        <ecNumber evidence="4">1.1.1.100</ecNumber>
    </submittedName>
</protein>
<dbReference type="CDD" id="cd05333">
    <property type="entry name" value="BKR_SDR_c"/>
    <property type="match status" value="1"/>
</dbReference>
<gene>
    <name evidence="4" type="primary">fabG</name>
    <name evidence="4" type="ORF">EA26_05235</name>
</gene>
<dbReference type="PRINTS" id="PR00081">
    <property type="entry name" value="GDHRDH"/>
</dbReference>
<dbReference type="FunFam" id="3.40.50.720:FF:000173">
    <property type="entry name" value="3-oxoacyl-[acyl-carrier protein] reductase"/>
    <property type="match status" value="1"/>
</dbReference>
<dbReference type="InterPro" id="IPR036291">
    <property type="entry name" value="NAD(P)-bd_dom_sf"/>
</dbReference>
<proteinExistence type="inferred from homology"/>
<dbReference type="PRINTS" id="PR00080">
    <property type="entry name" value="SDRFAMILY"/>
</dbReference>
<dbReference type="RefSeq" id="WP_039424887.1">
    <property type="nucleotide sequence ID" value="NZ_CP061845.1"/>
</dbReference>
<evidence type="ECO:0000256" key="1">
    <source>
        <dbReference type="ARBA" id="ARBA00006484"/>
    </source>
</evidence>
<dbReference type="GeneID" id="43682601"/>
<dbReference type="SUPFAM" id="SSF51735">
    <property type="entry name" value="NAD(P)-binding Rossmann-fold domains"/>
    <property type="match status" value="1"/>
</dbReference>
<dbReference type="EMBL" id="JMCG01000001">
    <property type="protein sequence ID" value="KGK10733.1"/>
    <property type="molecule type" value="Genomic_DNA"/>
</dbReference>
<dbReference type="STRING" id="29495.EA26_05235"/>
<dbReference type="InterPro" id="IPR050259">
    <property type="entry name" value="SDR"/>
</dbReference>
<organism evidence="4 5">
    <name type="scientific">Vibrio navarrensis</name>
    <dbReference type="NCBI Taxonomy" id="29495"/>
    <lineage>
        <taxon>Bacteria</taxon>
        <taxon>Pseudomonadati</taxon>
        <taxon>Pseudomonadota</taxon>
        <taxon>Gammaproteobacteria</taxon>
        <taxon>Vibrionales</taxon>
        <taxon>Vibrionaceae</taxon>
        <taxon>Vibrio</taxon>
    </lineage>
</organism>
<dbReference type="NCBIfam" id="TIGR01831">
    <property type="entry name" value="fabG_rel"/>
    <property type="match status" value="1"/>
</dbReference>
<dbReference type="GO" id="GO:0004316">
    <property type="term" value="F:3-oxoacyl-[acyl-carrier-protein] reductase (NADPH) activity"/>
    <property type="evidence" value="ECO:0007669"/>
    <property type="project" value="UniProtKB-EC"/>
</dbReference>
<dbReference type="Proteomes" id="UP000029994">
    <property type="component" value="Unassembled WGS sequence"/>
</dbReference>
<dbReference type="EC" id="1.1.1.100" evidence="4"/>
<dbReference type="InterPro" id="IPR002347">
    <property type="entry name" value="SDR_fam"/>
</dbReference>
<dbReference type="AlphaFoldDB" id="A0A099LR74"/>
<dbReference type="SMART" id="SM00822">
    <property type="entry name" value="PKS_KR"/>
    <property type="match status" value="1"/>
</dbReference>
<evidence type="ECO:0000313" key="4">
    <source>
        <dbReference type="EMBL" id="KGK10733.1"/>
    </source>
</evidence>
<dbReference type="NCBIfam" id="NF009466">
    <property type="entry name" value="PRK12826.1-2"/>
    <property type="match status" value="1"/>
</dbReference>
<reference evidence="4 5" key="1">
    <citation type="submission" date="2014-04" db="EMBL/GenBank/DDBJ databases">
        <title>Genome sequencing of Vibrio navarrensis strains.</title>
        <authorList>
            <person name="Gladney L.M."/>
            <person name="Katz L.S."/>
            <person name="Marino-Ramirez L."/>
            <person name="Jordan I.K."/>
        </authorList>
    </citation>
    <scope>NUCLEOTIDE SEQUENCE [LARGE SCALE GENOMIC DNA]</scope>
    <source>
        <strain evidence="4 5">ATCC 51183</strain>
    </source>
</reference>
<evidence type="ECO:0000259" key="3">
    <source>
        <dbReference type="SMART" id="SM00822"/>
    </source>
</evidence>
<dbReference type="NCBIfam" id="NF004200">
    <property type="entry name" value="PRK05653.1-5"/>
    <property type="match status" value="1"/>
</dbReference>
<keyword evidence="2 4" id="KW-0560">Oxidoreductase</keyword>
<evidence type="ECO:0000256" key="2">
    <source>
        <dbReference type="ARBA" id="ARBA00023002"/>
    </source>
</evidence>
<dbReference type="InterPro" id="IPR011285">
    <property type="entry name" value="FabG-rel"/>
</dbReference>
<dbReference type="PANTHER" id="PTHR42879">
    <property type="entry name" value="3-OXOACYL-(ACYL-CARRIER-PROTEIN) REDUCTASE"/>
    <property type="match status" value="1"/>
</dbReference>
<dbReference type="Pfam" id="PF13561">
    <property type="entry name" value="adh_short_C2"/>
    <property type="match status" value="1"/>
</dbReference>
<sequence length="241" mass="25667">MTRQVLVTGASKGIGKAIAIQLAKDGFSVAVHYMGDKNGAEETLAAIQEQGGTGRLIQFDISDRAQCREQIEADIAAHGAYYGVVNNAGITRDTAFPAMTEAEWDGVIHTNLDSFYNVLHPCVMPMVQKRQGGRIVTLASVSGLMGNRGQTNYAAAKAGVIGATKSLALELAKRRITVNCVAPGLIDTGMVDEHVKEHALPQVPMRRMGQPEEIAGLVSYLMSDIAGYVTRQVISVNGGLI</sequence>